<dbReference type="Pfam" id="PF01769">
    <property type="entry name" value="MgtE"/>
    <property type="match status" value="2"/>
</dbReference>
<evidence type="ECO:0000256" key="2">
    <source>
        <dbReference type="ARBA" id="ARBA00009749"/>
    </source>
</evidence>
<name>A0A6J1SBJ7_FRAOC</name>
<dbReference type="Gene3D" id="1.10.357.20">
    <property type="entry name" value="SLC41 divalent cation transporters, integral membrane domain"/>
    <property type="match status" value="2"/>
</dbReference>
<keyword evidence="3" id="KW-0813">Transport</keyword>
<keyword evidence="5" id="KW-0460">Magnesium</keyword>
<keyword evidence="6 10" id="KW-1133">Transmembrane helix</keyword>
<feature type="transmembrane region" description="Helical" evidence="10">
    <location>
        <begin position="250"/>
        <end position="275"/>
    </location>
</feature>
<feature type="domain" description="SLC41A/MgtE integral membrane" evidence="11">
    <location>
        <begin position="136"/>
        <end position="269"/>
    </location>
</feature>
<evidence type="ECO:0000256" key="10">
    <source>
        <dbReference type="SAM" id="Phobius"/>
    </source>
</evidence>
<dbReference type="SUPFAM" id="SSF161093">
    <property type="entry name" value="MgtE membrane domain-like"/>
    <property type="match status" value="2"/>
</dbReference>
<dbReference type="FunFam" id="1.10.357.20:FF:000001">
    <property type="entry name" value="Solute carrier family 41 member 2"/>
    <property type="match status" value="1"/>
</dbReference>
<proteinExistence type="inferred from homology"/>
<evidence type="ECO:0000256" key="9">
    <source>
        <dbReference type="SAM" id="MobiDB-lite"/>
    </source>
</evidence>
<evidence type="ECO:0000259" key="11">
    <source>
        <dbReference type="Pfam" id="PF01769"/>
    </source>
</evidence>
<evidence type="ECO:0000256" key="5">
    <source>
        <dbReference type="ARBA" id="ARBA00022842"/>
    </source>
</evidence>
<protein>
    <submittedName>
        <fullName evidence="13">Solute carrier family 41 member 1 isoform X2</fullName>
    </submittedName>
</protein>
<evidence type="ECO:0000313" key="12">
    <source>
        <dbReference type="Proteomes" id="UP000504606"/>
    </source>
</evidence>
<dbReference type="PANTHER" id="PTHR16228:SF26">
    <property type="entry name" value="SOLUTE CARRIER FAMILY 41 MEMBER 1-LIKE PROTEIN"/>
    <property type="match status" value="1"/>
</dbReference>
<dbReference type="GO" id="GO:0005886">
    <property type="term" value="C:plasma membrane"/>
    <property type="evidence" value="ECO:0007669"/>
    <property type="project" value="TreeGrafter"/>
</dbReference>
<dbReference type="PANTHER" id="PTHR16228">
    <property type="entry name" value="DIVALENT CATION TRANSPORTER SOLUTE CARRIER FAMILY 41"/>
    <property type="match status" value="1"/>
</dbReference>
<comment type="subcellular location">
    <subcellularLocation>
        <location evidence="1">Membrane</location>
        <topology evidence="1">Multi-pass membrane protein</topology>
    </subcellularLocation>
</comment>
<feature type="transmembrane region" description="Helical" evidence="10">
    <location>
        <begin position="92"/>
        <end position="117"/>
    </location>
</feature>
<feature type="transmembrane region" description="Helical" evidence="10">
    <location>
        <begin position="213"/>
        <end position="238"/>
    </location>
</feature>
<keyword evidence="4 10" id="KW-0812">Transmembrane</keyword>
<evidence type="ECO:0000256" key="6">
    <source>
        <dbReference type="ARBA" id="ARBA00022989"/>
    </source>
</evidence>
<dbReference type="GeneID" id="113206256"/>
<dbReference type="OrthoDB" id="5791097at2759"/>
<feature type="compositionally biased region" description="Pro residues" evidence="9">
    <location>
        <begin position="51"/>
        <end position="61"/>
    </location>
</feature>
<dbReference type="AlphaFoldDB" id="A0A6J1SBJ7"/>
<dbReference type="KEGG" id="foc:113206256"/>
<dbReference type="InterPro" id="IPR045349">
    <property type="entry name" value="SLC41A1-3"/>
</dbReference>
<feature type="transmembrane region" description="Helical" evidence="10">
    <location>
        <begin position="473"/>
        <end position="495"/>
    </location>
</feature>
<gene>
    <name evidence="13" type="primary">LOC113206256</name>
</gene>
<feature type="domain" description="SLC41A/MgtE integral membrane" evidence="11">
    <location>
        <begin position="349"/>
        <end position="490"/>
    </location>
</feature>
<comment type="similarity">
    <text evidence="2">Belongs to the SLC41A transporter family.</text>
</comment>
<evidence type="ECO:0000256" key="1">
    <source>
        <dbReference type="ARBA" id="ARBA00004141"/>
    </source>
</evidence>
<sequence>MVAGRWPASWALWASERQPLLSRRDMDTELHLGYDVMVSSAETLAEGGQAPPLPPKTPPSPGVGSLQSMASTVTSSDLLPYHYASALPKETWYWLSLQVAVPFLIAGVGTIGAGILLGEVEEWEVFRHIKALFILVPALVGLKGNLDTCLASRLCTQANLGNLASWKNIWKLFLCNIALVQVQSIVASLTAACFAITVSALMDGLPDYRHALLMAASAVTTATTACFVLDTLMIVLIVASHRLGINPDNVVCLMAGSFGDIVSLSVLSTLSSAFFQIHETMWWMFILIIVGFVLMLPLWMWLALRHKHTAVVLRQGWTPVLSALFISGLGGIVLDKVVGDFKGFVVFNPIVNGIGGNLASVQASRTATMLHATNPMGVLSDYSPMCVSPFRALFYGVPSAKSARILIAIALPGQALFAFVADYIHNGVSTITAEFMTAYLVVVLVQVMIILYLTHVLAHFMWRRKLDPDNSTIPYLTACADLLGTILLAAAFMLLRLNHTPYGED</sequence>
<evidence type="ECO:0000256" key="7">
    <source>
        <dbReference type="ARBA" id="ARBA00023065"/>
    </source>
</evidence>
<feature type="transmembrane region" description="Helical" evidence="10">
    <location>
        <begin position="316"/>
        <end position="334"/>
    </location>
</feature>
<feature type="transmembrane region" description="Helical" evidence="10">
    <location>
        <begin position="403"/>
        <end position="424"/>
    </location>
</feature>
<evidence type="ECO:0000256" key="3">
    <source>
        <dbReference type="ARBA" id="ARBA00022448"/>
    </source>
</evidence>
<feature type="transmembrane region" description="Helical" evidence="10">
    <location>
        <begin position="436"/>
        <end position="461"/>
    </location>
</feature>
<dbReference type="InterPro" id="IPR006667">
    <property type="entry name" value="SLC41_membr_dom"/>
</dbReference>
<dbReference type="GO" id="GO:0008324">
    <property type="term" value="F:monoatomic cation transmembrane transporter activity"/>
    <property type="evidence" value="ECO:0007669"/>
    <property type="project" value="InterPro"/>
</dbReference>
<organism evidence="12 13">
    <name type="scientific">Frankliniella occidentalis</name>
    <name type="common">Western flower thrips</name>
    <name type="synonym">Euthrips occidentalis</name>
    <dbReference type="NCBI Taxonomy" id="133901"/>
    <lineage>
        <taxon>Eukaryota</taxon>
        <taxon>Metazoa</taxon>
        <taxon>Ecdysozoa</taxon>
        <taxon>Arthropoda</taxon>
        <taxon>Hexapoda</taxon>
        <taxon>Insecta</taxon>
        <taxon>Pterygota</taxon>
        <taxon>Neoptera</taxon>
        <taxon>Paraneoptera</taxon>
        <taxon>Thysanoptera</taxon>
        <taxon>Terebrantia</taxon>
        <taxon>Thripoidea</taxon>
        <taxon>Thripidae</taxon>
        <taxon>Frankliniella</taxon>
    </lineage>
</organism>
<accession>A0A6J1SBJ7</accession>
<feature type="transmembrane region" description="Helical" evidence="10">
    <location>
        <begin position="281"/>
        <end position="304"/>
    </location>
</feature>
<keyword evidence="8 10" id="KW-0472">Membrane</keyword>
<dbReference type="RefSeq" id="XP_026278033.2">
    <property type="nucleotide sequence ID" value="XM_026422248.2"/>
</dbReference>
<reference evidence="13" key="1">
    <citation type="submission" date="2025-08" db="UniProtKB">
        <authorList>
            <consortium name="RefSeq"/>
        </authorList>
    </citation>
    <scope>IDENTIFICATION</scope>
    <source>
        <tissue evidence="13">Whole organism</tissue>
    </source>
</reference>
<keyword evidence="12" id="KW-1185">Reference proteome</keyword>
<evidence type="ECO:0000256" key="4">
    <source>
        <dbReference type="ARBA" id="ARBA00022692"/>
    </source>
</evidence>
<dbReference type="Proteomes" id="UP000504606">
    <property type="component" value="Unplaced"/>
</dbReference>
<feature type="transmembrane region" description="Helical" evidence="10">
    <location>
        <begin position="173"/>
        <end position="201"/>
    </location>
</feature>
<evidence type="ECO:0000313" key="13">
    <source>
        <dbReference type="RefSeq" id="XP_026278033.2"/>
    </source>
</evidence>
<dbReference type="InterPro" id="IPR036739">
    <property type="entry name" value="SLC41_membr_dom_sf"/>
</dbReference>
<feature type="region of interest" description="Disordered" evidence="9">
    <location>
        <begin position="45"/>
        <end position="68"/>
    </location>
</feature>
<evidence type="ECO:0000256" key="8">
    <source>
        <dbReference type="ARBA" id="ARBA00023136"/>
    </source>
</evidence>
<keyword evidence="7" id="KW-0406">Ion transport</keyword>